<dbReference type="HAMAP" id="MF_01361">
    <property type="entry name" value="UPF0391"/>
    <property type="match status" value="1"/>
</dbReference>
<evidence type="ECO:0000256" key="4">
    <source>
        <dbReference type="ARBA" id="ARBA00023136"/>
    </source>
</evidence>
<reference evidence="6" key="2">
    <citation type="submission" date="2020-09" db="EMBL/GenBank/DDBJ databases">
        <authorList>
            <person name="Sun Q."/>
            <person name="Zhou Y."/>
        </authorList>
    </citation>
    <scope>NUCLEOTIDE SEQUENCE</scope>
    <source>
        <strain evidence="6">CGMCC 1.15519</strain>
    </source>
</reference>
<keyword evidence="7" id="KW-1185">Reference proteome</keyword>
<accession>A0A917E9A5</accession>
<name>A0A917E9A5_9SPHN</name>
<evidence type="ECO:0000256" key="1">
    <source>
        <dbReference type="ARBA" id="ARBA00022475"/>
    </source>
</evidence>
<evidence type="ECO:0000313" key="7">
    <source>
        <dbReference type="Proteomes" id="UP000635071"/>
    </source>
</evidence>
<protein>
    <recommendedName>
        <fullName evidence="5">UPF0391 membrane protein GCM10011529_19660</fullName>
    </recommendedName>
</protein>
<comment type="similarity">
    <text evidence="5">Belongs to the UPF0391 family.</text>
</comment>
<comment type="caution">
    <text evidence="5">Lacks conserved residue(s) required for the propagation of feature annotation.</text>
</comment>
<dbReference type="Proteomes" id="UP000635071">
    <property type="component" value="Unassembled WGS sequence"/>
</dbReference>
<dbReference type="RefSeq" id="WP_188762782.1">
    <property type="nucleotide sequence ID" value="NZ_BMJM01000006.1"/>
</dbReference>
<feature type="transmembrane region" description="Helical" evidence="5">
    <location>
        <begin position="33"/>
        <end position="53"/>
    </location>
</feature>
<evidence type="ECO:0000313" key="6">
    <source>
        <dbReference type="EMBL" id="GGE13366.1"/>
    </source>
</evidence>
<reference evidence="6" key="1">
    <citation type="journal article" date="2014" name="Int. J. Syst. Evol. Microbiol.">
        <title>Complete genome sequence of Corynebacterium casei LMG S-19264T (=DSM 44701T), isolated from a smear-ripened cheese.</title>
        <authorList>
            <consortium name="US DOE Joint Genome Institute (JGI-PGF)"/>
            <person name="Walter F."/>
            <person name="Albersmeier A."/>
            <person name="Kalinowski J."/>
            <person name="Ruckert C."/>
        </authorList>
    </citation>
    <scope>NUCLEOTIDE SEQUENCE</scope>
    <source>
        <strain evidence="6">CGMCC 1.15519</strain>
    </source>
</reference>
<keyword evidence="3 5" id="KW-1133">Transmembrane helix</keyword>
<dbReference type="EMBL" id="BMJM01000006">
    <property type="protein sequence ID" value="GGE13366.1"/>
    <property type="molecule type" value="Genomic_DNA"/>
</dbReference>
<dbReference type="GO" id="GO:0005886">
    <property type="term" value="C:plasma membrane"/>
    <property type="evidence" value="ECO:0007669"/>
    <property type="project" value="UniProtKB-UniRule"/>
</dbReference>
<sequence>MIKWAIIFFVAALILGALGFGGLAGAAMGIAKLLFWVVVIIAVVLLVLGVTVYRKIT</sequence>
<evidence type="ECO:0000256" key="2">
    <source>
        <dbReference type="ARBA" id="ARBA00022692"/>
    </source>
</evidence>
<keyword evidence="2 5" id="KW-0812">Transmembrane</keyword>
<feature type="transmembrane region" description="Helical" evidence="5">
    <location>
        <begin position="7"/>
        <end position="27"/>
    </location>
</feature>
<evidence type="ECO:0000256" key="3">
    <source>
        <dbReference type="ARBA" id="ARBA00022989"/>
    </source>
</evidence>
<evidence type="ECO:0000256" key="5">
    <source>
        <dbReference type="HAMAP-Rule" id="MF_01361"/>
    </source>
</evidence>
<dbReference type="AlphaFoldDB" id="A0A917E9A5"/>
<dbReference type="PIRSF" id="PIRSF036466">
    <property type="entry name" value="UCP036466"/>
    <property type="match status" value="1"/>
</dbReference>
<keyword evidence="4 5" id="KW-0472">Membrane</keyword>
<dbReference type="InterPro" id="IPR009760">
    <property type="entry name" value="DUF1328"/>
</dbReference>
<proteinExistence type="inferred from homology"/>
<dbReference type="Pfam" id="PF07043">
    <property type="entry name" value="DUF1328"/>
    <property type="match status" value="1"/>
</dbReference>
<gene>
    <name evidence="6" type="ORF">GCM10011529_19660</name>
</gene>
<comment type="caution">
    <text evidence="6">The sequence shown here is derived from an EMBL/GenBank/DDBJ whole genome shotgun (WGS) entry which is preliminary data.</text>
</comment>
<keyword evidence="1 5" id="KW-1003">Cell membrane</keyword>
<organism evidence="6 7">
    <name type="scientific">Sandarakinorhabdus glacialis</name>
    <dbReference type="NCBI Taxonomy" id="1614636"/>
    <lineage>
        <taxon>Bacteria</taxon>
        <taxon>Pseudomonadati</taxon>
        <taxon>Pseudomonadota</taxon>
        <taxon>Alphaproteobacteria</taxon>
        <taxon>Sphingomonadales</taxon>
        <taxon>Sphingosinicellaceae</taxon>
        <taxon>Sandarakinorhabdus</taxon>
    </lineage>
</organism>